<proteinExistence type="predicted"/>
<dbReference type="AlphaFoldDB" id="A0A914SA15"/>
<organism evidence="1 2">
    <name type="scientific">Parascaris equorum</name>
    <name type="common">Equine roundworm</name>
    <dbReference type="NCBI Taxonomy" id="6256"/>
    <lineage>
        <taxon>Eukaryota</taxon>
        <taxon>Metazoa</taxon>
        <taxon>Ecdysozoa</taxon>
        <taxon>Nematoda</taxon>
        <taxon>Chromadorea</taxon>
        <taxon>Rhabditida</taxon>
        <taxon>Spirurina</taxon>
        <taxon>Ascaridomorpha</taxon>
        <taxon>Ascaridoidea</taxon>
        <taxon>Ascarididae</taxon>
        <taxon>Parascaris</taxon>
    </lineage>
</organism>
<protein>
    <submittedName>
        <fullName evidence="2">Uncharacterized protein</fullName>
    </submittedName>
</protein>
<sequence length="46" mass="5151">MCRPSVFVFDSLCFSNFISGDLSISGDLKRSFSDCVTEPARQMSLR</sequence>
<evidence type="ECO:0000313" key="1">
    <source>
        <dbReference type="Proteomes" id="UP000887564"/>
    </source>
</evidence>
<reference evidence="2" key="1">
    <citation type="submission" date="2022-11" db="UniProtKB">
        <authorList>
            <consortium name="WormBaseParasite"/>
        </authorList>
    </citation>
    <scope>IDENTIFICATION</scope>
</reference>
<dbReference type="Proteomes" id="UP000887564">
    <property type="component" value="Unplaced"/>
</dbReference>
<evidence type="ECO:0000313" key="2">
    <source>
        <dbReference type="WBParaSite" id="PEQ_0001099101-mRNA-1"/>
    </source>
</evidence>
<name>A0A914SA15_PAREQ</name>
<accession>A0A914SA15</accession>
<keyword evidence="1" id="KW-1185">Reference proteome</keyword>
<dbReference type="WBParaSite" id="PEQ_0001099101-mRNA-1">
    <property type="protein sequence ID" value="PEQ_0001099101-mRNA-1"/>
    <property type="gene ID" value="PEQ_0001099101"/>
</dbReference>